<feature type="domain" description="Exostosin GT47" evidence="7">
    <location>
        <begin position="146"/>
        <end position="488"/>
    </location>
</feature>
<dbReference type="PANTHER" id="PTHR11062">
    <property type="entry name" value="EXOSTOSIN HEPARAN SULFATE GLYCOSYLTRANSFERASE -RELATED"/>
    <property type="match status" value="1"/>
</dbReference>
<evidence type="ECO:0000256" key="6">
    <source>
        <dbReference type="SAM" id="Phobius"/>
    </source>
</evidence>
<dbReference type="Pfam" id="PF03016">
    <property type="entry name" value="Exostosin_GT47"/>
    <property type="match status" value="1"/>
</dbReference>
<dbReference type="InterPro" id="IPR040911">
    <property type="entry name" value="Exostosin_GT47"/>
</dbReference>
<reference evidence="8" key="1">
    <citation type="submission" date="2023-10" db="EMBL/GenBank/DDBJ databases">
        <authorList>
            <person name="Domelevo Entfellner J.-B."/>
        </authorList>
    </citation>
    <scope>NUCLEOTIDE SEQUENCE</scope>
</reference>
<dbReference type="Proteomes" id="UP001189624">
    <property type="component" value="Chromosome 1"/>
</dbReference>
<evidence type="ECO:0000256" key="2">
    <source>
        <dbReference type="ARBA" id="ARBA00010271"/>
    </source>
</evidence>
<comment type="subcellular location">
    <subcellularLocation>
        <location evidence="1">Golgi apparatus membrane</location>
        <topology evidence="1">Single-pass type II membrane protein</topology>
    </subcellularLocation>
</comment>
<proteinExistence type="inferred from homology"/>
<accession>A0AA86VVM2</accession>
<evidence type="ECO:0000313" key="8">
    <source>
        <dbReference type="EMBL" id="CAJ1838910.1"/>
    </source>
</evidence>
<gene>
    <name evidence="8" type="ORF">AYBTSS11_LOCUS1601</name>
</gene>
<comment type="similarity">
    <text evidence="2">Belongs to the glycosyltransferase 47 family.</text>
</comment>
<evidence type="ECO:0000256" key="3">
    <source>
        <dbReference type="ARBA" id="ARBA00022676"/>
    </source>
</evidence>
<dbReference type="Gramene" id="rna-AYBTSS11_LOCUS1601">
    <property type="protein sequence ID" value="CAJ1838910.1"/>
    <property type="gene ID" value="gene-AYBTSS11_LOCUS1601"/>
</dbReference>
<feature type="transmembrane region" description="Helical" evidence="6">
    <location>
        <begin position="21"/>
        <end position="43"/>
    </location>
</feature>
<dbReference type="AlphaFoldDB" id="A0AA86VVM2"/>
<evidence type="ECO:0000259" key="7">
    <source>
        <dbReference type="Pfam" id="PF03016"/>
    </source>
</evidence>
<keyword evidence="6" id="KW-0812">Transmembrane</keyword>
<protein>
    <recommendedName>
        <fullName evidence="7">Exostosin GT47 domain-containing protein</fullName>
    </recommendedName>
</protein>
<evidence type="ECO:0000313" key="9">
    <source>
        <dbReference type="Proteomes" id="UP001189624"/>
    </source>
</evidence>
<keyword evidence="6" id="KW-0472">Membrane</keyword>
<organism evidence="8 9">
    <name type="scientific">Sphenostylis stenocarpa</name>
    <dbReference type="NCBI Taxonomy" id="92480"/>
    <lineage>
        <taxon>Eukaryota</taxon>
        <taxon>Viridiplantae</taxon>
        <taxon>Streptophyta</taxon>
        <taxon>Embryophyta</taxon>
        <taxon>Tracheophyta</taxon>
        <taxon>Spermatophyta</taxon>
        <taxon>Magnoliopsida</taxon>
        <taxon>eudicotyledons</taxon>
        <taxon>Gunneridae</taxon>
        <taxon>Pentapetalae</taxon>
        <taxon>rosids</taxon>
        <taxon>fabids</taxon>
        <taxon>Fabales</taxon>
        <taxon>Fabaceae</taxon>
        <taxon>Papilionoideae</taxon>
        <taxon>50 kb inversion clade</taxon>
        <taxon>NPAAA clade</taxon>
        <taxon>indigoferoid/millettioid clade</taxon>
        <taxon>Phaseoleae</taxon>
        <taxon>Sphenostylis</taxon>
    </lineage>
</organism>
<dbReference type="GO" id="GO:0000139">
    <property type="term" value="C:Golgi membrane"/>
    <property type="evidence" value="ECO:0007669"/>
    <property type="project" value="UniProtKB-SubCell"/>
</dbReference>
<keyword evidence="6" id="KW-1133">Transmembrane helix</keyword>
<keyword evidence="3" id="KW-0328">Glycosyltransferase</keyword>
<name>A0AA86VVM2_9FABA</name>
<evidence type="ECO:0000256" key="1">
    <source>
        <dbReference type="ARBA" id="ARBA00004323"/>
    </source>
</evidence>
<evidence type="ECO:0000256" key="4">
    <source>
        <dbReference type="ARBA" id="ARBA00022968"/>
    </source>
</evidence>
<keyword evidence="4" id="KW-0735">Signal-anchor</keyword>
<keyword evidence="5" id="KW-0333">Golgi apparatus</keyword>
<dbReference type="InterPro" id="IPR004263">
    <property type="entry name" value="Exostosin"/>
</dbReference>
<sequence>MLKGKTLKMDKPPLRKYYDKLRFVFLISLTFCFSLLLLDYYMAVSDRGITFLLFHMNDANHAQIPKPSFFIFNETADSPGKIKYTNQNNVSTGASNLPSCIVENHSEITVPAAQGEVHERDISPPHLNRDNVGVVANLSSRNLDSCSGQYIYVHDLASRFNEDLLKGCHSLMRWFDMCPYVSNLGLGPKVIEKSKETVLLKENWYATNQFSLEVIFHNIMKHYKCLTKDSSLASAIYVPYYAGLDVGQYLWGGFNVSTRDASPKELVKWLAQQPEWKRMWGRDHFIVGGRIGWDFRRVTDMDDDWGTKLMLLPEARNMSILLIEAVDSKENEFPIPYPTYFHPSKDREIFQWQKKMRNVKRPYLFSFAGAPRPGSNSSTSIRNEIIKQCQSSRSCKLLNCHDSLHHNYCNDPVHVTKVFQSSVFCIQPPGDSFTRRSTFDSILAGCIPVFFHPESAYDQYLWHFPKNGSSYSVYIPETDVTQKRVIINNTLSKVPKSEVLAMQKEIIRLIPRIIYRYPSSRLETVEDAFDVAVKGIIGRIEAIKRNITTVNDSSS</sequence>
<keyword evidence="3" id="KW-0808">Transferase</keyword>
<evidence type="ECO:0000256" key="5">
    <source>
        <dbReference type="ARBA" id="ARBA00023034"/>
    </source>
</evidence>
<dbReference type="PANTHER" id="PTHR11062:SF282">
    <property type="entry name" value="XYLOGLUCAN GALACTOSYLTRANSFERASE GT11-RELATED"/>
    <property type="match status" value="1"/>
</dbReference>
<dbReference type="GO" id="GO:0016757">
    <property type="term" value="F:glycosyltransferase activity"/>
    <property type="evidence" value="ECO:0007669"/>
    <property type="project" value="UniProtKB-KW"/>
</dbReference>
<dbReference type="EMBL" id="OY731398">
    <property type="protein sequence ID" value="CAJ1838910.1"/>
    <property type="molecule type" value="Genomic_DNA"/>
</dbReference>
<keyword evidence="9" id="KW-1185">Reference proteome</keyword>